<evidence type="ECO:0000256" key="4">
    <source>
        <dbReference type="ARBA" id="ARBA00022793"/>
    </source>
</evidence>
<evidence type="ECO:0000256" key="1">
    <source>
        <dbReference type="ARBA" id="ARBA00001911"/>
    </source>
</evidence>
<proteinExistence type="predicted"/>
<keyword evidence="8" id="KW-0333">Golgi apparatus</keyword>
<organism evidence="14 15">
    <name type="scientific">Pseudaminobacter soli</name>
    <name type="common">ex Li et al. 2025</name>
    <dbReference type="NCBI Taxonomy" id="1295366"/>
    <lineage>
        <taxon>Bacteria</taxon>
        <taxon>Pseudomonadati</taxon>
        <taxon>Pseudomonadota</taxon>
        <taxon>Alphaproteobacteria</taxon>
        <taxon>Hyphomicrobiales</taxon>
        <taxon>Phyllobacteriaceae</taxon>
        <taxon>Pseudaminobacter</taxon>
    </lineage>
</organism>
<evidence type="ECO:0000256" key="7">
    <source>
        <dbReference type="ARBA" id="ARBA00023027"/>
    </source>
</evidence>
<evidence type="ECO:0000259" key="13">
    <source>
        <dbReference type="Pfam" id="PF01370"/>
    </source>
</evidence>
<feature type="domain" description="NAD-dependent epimerase/dehydratase" evidence="13">
    <location>
        <begin position="21"/>
        <end position="259"/>
    </location>
</feature>
<evidence type="ECO:0000256" key="10">
    <source>
        <dbReference type="ARBA" id="ARBA00023180"/>
    </source>
</evidence>
<keyword evidence="5" id="KW-0735">Signal-anchor</keyword>
<dbReference type="OrthoDB" id="9801785at2"/>
<dbReference type="InterPro" id="IPR036291">
    <property type="entry name" value="NAD(P)-bd_dom_sf"/>
</dbReference>
<evidence type="ECO:0000313" key="15">
    <source>
        <dbReference type="Proteomes" id="UP000240653"/>
    </source>
</evidence>
<gene>
    <name evidence="14" type="ORF">C7I85_24950</name>
</gene>
<keyword evidence="11" id="KW-0456">Lyase</keyword>
<dbReference type="CDD" id="cd05230">
    <property type="entry name" value="UGD_SDR_e"/>
    <property type="match status" value="1"/>
</dbReference>
<evidence type="ECO:0000256" key="11">
    <source>
        <dbReference type="ARBA" id="ARBA00023239"/>
    </source>
</evidence>
<evidence type="ECO:0000256" key="3">
    <source>
        <dbReference type="ARBA" id="ARBA00022692"/>
    </source>
</evidence>
<dbReference type="FunFam" id="3.40.50.720:FF:000065">
    <property type="entry name" value="UDP-glucuronic acid decarboxylase 1"/>
    <property type="match status" value="1"/>
</dbReference>
<dbReference type="SUPFAM" id="SSF51735">
    <property type="entry name" value="NAD(P)-binding Rossmann-fold domains"/>
    <property type="match status" value="1"/>
</dbReference>
<dbReference type="PANTHER" id="PTHR43078:SF6">
    <property type="entry name" value="UDP-GLUCURONIC ACID DECARBOXYLASE 1"/>
    <property type="match status" value="1"/>
</dbReference>
<keyword evidence="6" id="KW-1133">Transmembrane helix</keyword>
<dbReference type="RefSeq" id="WP_106726717.1">
    <property type="nucleotide sequence ID" value="NZ_PXYL01000019.1"/>
</dbReference>
<evidence type="ECO:0000256" key="6">
    <source>
        <dbReference type="ARBA" id="ARBA00022989"/>
    </source>
</evidence>
<evidence type="ECO:0000256" key="9">
    <source>
        <dbReference type="ARBA" id="ARBA00023136"/>
    </source>
</evidence>
<dbReference type="InterPro" id="IPR044516">
    <property type="entry name" value="UXS-like"/>
</dbReference>
<dbReference type="PANTHER" id="PTHR43078">
    <property type="entry name" value="UDP-GLUCURONIC ACID DECARBOXYLASE-RELATED"/>
    <property type="match status" value="1"/>
</dbReference>
<evidence type="ECO:0000256" key="8">
    <source>
        <dbReference type="ARBA" id="ARBA00023034"/>
    </source>
</evidence>
<comment type="subcellular location">
    <subcellularLocation>
        <location evidence="2">Golgi apparatus membrane</location>
        <topology evidence="2">Single-pass type II membrane protein</topology>
    </subcellularLocation>
    <subcellularLocation>
        <location evidence="12">Golgi apparatus</location>
        <location evidence="12">Golgi stack membrane</location>
    </subcellularLocation>
</comment>
<dbReference type="GO" id="GO:0005737">
    <property type="term" value="C:cytoplasm"/>
    <property type="evidence" value="ECO:0007669"/>
    <property type="project" value="TreeGrafter"/>
</dbReference>
<comment type="caution">
    <text evidence="14">The sequence shown here is derived from an EMBL/GenBank/DDBJ whole genome shotgun (WGS) entry which is preliminary data.</text>
</comment>
<keyword evidence="10" id="KW-0325">Glycoprotein</keyword>
<evidence type="ECO:0000256" key="2">
    <source>
        <dbReference type="ARBA" id="ARBA00004323"/>
    </source>
</evidence>
<dbReference type="AlphaFoldDB" id="A0A2P7S1A5"/>
<evidence type="ECO:0000256" key="5">
    <source>
        <dbReference type="ARBA" id="ARBA00022968"/>
    </source>
</evidence>
<dbReference type="GO" id="GO:0070403">
    <property type="term" value="F:NAD+ binding"/>
    <property type="evidence" value="ECO:0007669"/>
    <property type="project" value="InterPro"/>
</dbReference>
<protein>
    <submittedName>
        <fullName evidence="14">NAD-dependent dehydratase</fullName>
    </submittedName>
</protein>
<dbReference type="EMBL" id="PXYL01000019">
    <property type="protein sequence ID" value="PSJ56232.1"/>
    <property type="molecule type" value="Genomic_DNA"/>
</dbReference>
<comment type="cofactor">
    <cofactor evidence="1">
        <name>NAD(+)</name>
        <dbReference type="ChEBI" id="CHEBI:57540"/>
    </cofactor>
</comment>
<dbReference type="GO" id="GO:0048040">
    <property type="term" value="F:UDP-glucuronate decarboxylase activity"/>
    <property type="evidence" value="ECO:0007669"/>
    <property type="project" value="TreeGrafter"/>
</dbReference>
<keyword evidence="7" id="KW-0520">NAD</keyword>
<dbReference type="Pfam" id="PF01370">
    <property type="entry name" value="Epimerase"/>
    <property type="match status" value="1"/>
</dbReference>
<name>A0A2P7S1A5_9HYPH</name>
<evidence type="ECO:0000256" key="12">
    <source>
        <dbReference type="ARBA" id="ARBA00037859"/>
    </source>
</evidence>
<dbReference type="InterPro" id="IPR001509">
    <property type="entry name" value="Epimerase_deHydtase"/>
</dbReference>
<accession>A0A2P7S1A5</accession>
<keyword evidence="3" id="KW-0812">Transmembrane</keyword>
<keyword evidence="4" id="KW-0210">Decarboxylase</keyword>
<keyword evidence="9" id="KW-0472">Membrane</keyword>
<dbReference type="GO" id="GO:0042732">
    <property type="term" value="P:D-xylose metabolic process"/>
    <property type="evidence" value="ECO:0007669"/>
    <property type="project" value="InterPro"/>
</dbReference>
<dbReference type="GO" id="GO:0033320">
    <property type="term" value="P:UDP-D-xylose biosynthetic process"/>
    <property type="evidence" value="ECO:0007669"/>
    <property type="project" value="UniProtKB-UniPathway"/>
</dbReference>
<dbReference type="Proteomes" id="UP000240653">
    <property type="component" value="Unassembled WGS sequence"/>
</dbReference>
<evidence type="ECO:0000313" key="14">
    <source>
        <dbReference type="EMBL" id="PSJ56232.1"/>
    </source>
</evidence>
<dbReference type="UniPathway" id="UPA00796">
    <property type="reaction ID" value="UER00771"/>
</dbReference>
<sequence length="344" mass="37918">MSFVYSAPGVTRDADVRPKNILVTGGAGFLGSHLCDLLVARGHKVYCVDNFHTGSGANVAGLEATNRFRLVDHDVQLVLPEDLPRFDEIYNFACPASPPHYQSDPVRTAMVNALGAWNVLRRAEADGARVFHASTSEVYGDPEVHPQPESYYGNVNPVGPRSCYDEGKRFAETLFTDYARTHGIVVKMVRIFNTYGPRMRPDDGRVVSNFIVQALRNEPLTIYGDGAQTRSFCYVTDLLRGVDLLMQSGGEVEGPVNLGNPAEIPVGELAAMVIDMVGSRSKIVRLPLPINDPKRRRPDISRAMDLLGWQPEVDLKRGLEKTIEYFADRLPKDMPTEGVTAVTA</sequence>
<dbReference type="Gene3D" id="3.40.50.720">
    <property type="entry name" value="NAD(P)-binding Rossmann-like Domain"/>
    <property type="match status" value="1"/>
</dbReference>
<reference evidence="14 15" key="1">
    <citation type="submission" date="2018-03" db="EMBL/GenBank/DDBJ databases">
        <title>The draft genome of Mesorhizobium soli JCM 19897.</title>
        <authorList>
            <person name="Li L."/>
            <person name="Liu L."/>
            <person name="Liang L."/>
            <person name="Wang T."/>
            <person name="Zhang X."/>
        </authorList>
    </citation>
    <scope>NUCLEOTIDE SEQUENCE [LARGE SCALE GENOMIC DNA]</scope>
    <source>
        <strain evidence="14 15">JCM 19897</strain>
    </source>
</reference>
<keyword evidence="15" id="KW-1185">Reference proteome</keyword>